<sequence length="163" mass="18720">MSSEVIDLTIETPLPEDIKQDWIPLDGLSVPHLFQFTWYPPPETVYYNYPNLSQLLHEEEVINFNPQTLLQLSPPPKHLSDSYKATIKAASSLIHSFTLVPLSGDPVRLPTWVLDYWREIRHAVGQSLWLGSVTKSWQAYHVSHGMVATAQFMTWYLFSQTHG</sequence>
<dbReference type="Proteomes" id="UP000886501">
    <property type="component" value="Unassembled WGS sequence"/>
</dbReference>
<keyword evidence="2" id="KW-1185">Reference proteome</keyword>
<dbReference type="EMBL" id="MU118185">
    <property type="protein sequence ID" value="KAF9643803.1"/>
    <property type="molecule type" value="Genomic_DNA"/>
</dbReference>
<organism evidence="1 2">
    <name type="scientific">Thelephora ganbajun</name>
    <name type="common">Ganba fungus</name>
    <dbReference type="NCBI Taxonomy" id="370292"/>
    <lineage>
        <taxon>Eukaryota</taxon>
        <taxon>Fungi</taxon>
        <taxon>Dikarya</taxon>
        <taxon>Basidiomycota</taxon>
        <taxon>Agaricomycotina</taxon>
        <taxon>Agaricomycetes</taxon>
        <taxon>Thelephorales</taxon>
        <taxon>Thelephoraceae</taxon>
        <taxon>Thelephora</taxon>
    </lineage>
</organism>
<evidence type="ECO:0000313" key="1">
    <source>
        <dbReference type="EMBL" id="KAF9643803.1"/>
    </source>
</evidence>
<name>A0ACB6Z2X5_THEGA</name>
<accession>A0ACB6Z2X5</accession>
<comment type="caution">
    <text evidence="1">The sequence shown here is derived from an EMBL/GenBank/DDBJ whole genome shotgun (WGS) entry which is preliminary data.</text>
</comment>
<gene>
    <name evidence="1" type="ORF">BDM02DRAFT_3191200</name>
</gene>
<reference evidence="1" key="2">
    <citation type="journal article" date="2020" name="Nat. Commun.">
        <title>Large-scale genome sequencing of mycorrhizal fungi provides insights into the early evolution of symbiotic traits.</title>
        <authorList>
            <person name="Miyauchi S."/>
            <person name="Kiss E."/>
            <person name="Kuo A."/>
            <person name="Drula E."/>
            <person name="Kohler A."/>
            <person name="Sanchez-Garcia M."/>
            <person name="Morin E."/>
            <person name="Andreopoulos B."/>
            <person name="Barry K.W."/>
            <person name="Bonito G."/>
            <person name="Buee M."/>
            <person name="Carver A."/>
            <person name="Chen C."/>
            <person name="Cichocki N."/>
            <person name="Clum A."/>
            <person name="Culley D."/>
            <person name="Crous P.W."/>
            <person name="Fauchery L."/>
            <person name="Girlanda M."/>
            <person name="Hayes R.D."/>
            <person name="Keri Z."/>
            <person name="LaButti K."/>
            <person name="Lipzen A."/>
            <person name="Lombard V."/>
            <person name="Magnuson J."/>
            <person name="Maillard F."/>
            <person name="Murat C."/>
            <person name="Nolan M."/>
            <person name="Ohm R.A."/>
            <person name="Pangilinan J."/>
            <person name="Pereira M.F."/>
            <person name="Perotto S."/>
            <person name="Peter M."/>
            <person name="Pfister S."/>
            <person name="Riley R."/>
            <person name="Sitrit Y."/>
            <person name="Stielow J.B."/>
            <person name="Szollosi G."/>
            <person name="Zifcakova L."/>
            <person name="Stursova M."/>
            <person name="Spatafora J.W."/>
            <person name="Tedersoo L."/>
            <person name="Vaario L.M."/>
            <person name="Yamada A."/>
            <person name="Yan M."/>
            <person name="Wang P."/>
            <person name="Xu J."/>
            <person name="Bruns T."/>
            <person name="Baldrian P."/>
            <person name="Vilgalys R."/>
            <person name="Dunand C."/>
            <person name="Henrissat B."/>
            <person name="Grigoriev I.V."/>
            <person name="Hibbett D."/>
            <person name="Nagy L.G."/>
            <person name="Martin F.M."/>
        </authorList>
    </citation>
    <scope>NUCLEOTIDE SEQUENCE</scope>
    <source>
        <strain evidence="1">P2</strain>
    </source>
</reference>
<proteinExistence type="predicted"/>
<protein>
    <submittedName>
        <fullName evidence="1">Uncharacterized protein</fullName>
    </submittedName>
</protein>
<evidence type="ECO:0000313" key="2">
    <source>
        <dbReference type="Proteomes" id="UP000886501"/>
    </source>
</evidence>
<reference evidence="1" key="1">
    <citation type="submission" date="2019-10" db="EMBL/GenBank/DDBJ databases">
        <authorList>
            <consortium name="DOE Joint Genome Institute"/>
            <person name="Kuo A."/>
            <person name="Miyauchi S."/>
            <person name="Kiss E."/>
            <person name="Drula E."/>
            <person name="Kohler A."/>
            <person name="Sanchez-Garcia M."/>
            <person name="Andreopoulos B."/>
            <person name="Barry K.W."/>
            <person name="Bonito G."/>
            <person name="Buee M."/>
            <person name="Carver A."/>
            <person name="Chen C."/>
            <person name="Cichocki N."/>
            <person name="Clum A."/>
            <person name="Culley D."/>
            <person name="Crous P.W."/>
            <person name="Fauchery L."/>
            <person name="Girlanda M."/>
            <person name="Hayes R."/>
            <person name="Keri Z."/>
            <person name="Labutti K."/>
            <person name="Lipzen A."/>
            <person name="Lombard V."/>
            <person name="Magnuson J."/>
            <person name="Maillard F."/>
            <person name="Morin E."/>
            <person name="Murat C."/>
            <person name="Nolan M."/>
            <person name="Ohm R."/>
            <person name="Pangilinan J."/>
            <person name="Pereira M."/>
            <person name="Perotto S."/>
            <person name="Peter M."/>
            <person name="Riley R."/>
            <person name="Sitrit Y."/>
            <person name="Stielow B."/>
            <person name="Szollosi G."/>
            <person name="Zifcakova L."/>
            <person name="Stursova M."/>
            <person name="Spatafora J.W."/>
            <person name="Tedersoo L."/>
            <person name="Vaario L.-M."/>
            <person name="Yamada A."/>
            <person name="Yan M."/>
            <person name="Wang P."/>
            <person name="Xu J."/>
            <person name="Bruns T."/>
            <person name="Baldrian P."/>
            <person name="Vilgalys R."/>
            <person name="Henrissat B."/>
            <person name="Grigoriev I.V."/>
            <person name="Hibbett D."/>
            <person name="Nagy L.G."/>
            <person name="Martin F.M."/>
        </authorList>
    </citation>
    <scope>NUCLEOTIDE SEQUENCE</scope>
    <source>
        <strain evidence="1">P2</strain>
    </source>
</reference>